<accession>A0A2U8W7Y9</accession>
<dbReference type="AlphaFoldDB" id="A0A2U8W7Y9"/>
<keyword evidence="1" id="KW-0812">Transmembrane</keyword>
<evidence type="ECO:0000313" key="3">
    <source>
        <dbReference type="Proteomes" id="UP000245926"/>
    </source>
</evidence>
<keyword evidence="1" id="KW-0472">Membrane</keyword>
<evidence type="ECO:0000256" key="1">
    <source>
        <dbReference type="SAM" id="Phobius"/>
    </source>
</evidence>
<organism evidence="2 3">
    <name type="scientific">Methylobacterium durans</name>
    <dbReference type="NCBI Taxonomy" id="2202825"/>
    <lineage>
        <taxon>Bacteria</taxon>
        <taxon>Pseudomonadati</taxon>
        <taxon>Pseudomonadota</taxon>
        <taxon>Alphaproteobacteria</taxon>
        <taxon>Hyphomicrobiales</taxon>
        <taxon>Methylobacteriaceae</taxon>
        <taxon>Methylobacterium</taxon>
    </lineage>
</organism>
<keyword evidence="3" id="KW-1185">Reference proteome</keyword>
<name>A0A2U8W7Y9_9HYPH</name>
<dbReference type="RefSeq" id="WP_109891727.1">
    <property type="nucleotide sequence ID" value="NZ_CP029550.1"/>
</dbReference>
<dbReference type="Proteomes" id="UP000245926">
    <property type="component" value="Chromosome"/>
</dbReference>
<feature type="transmembrane region" description="Helical" evidence="1">
    <location>
        <begin position="21"/>
        <end position="40"/>
    </location>
</feature>
<sequence length="180" mass="19518">MRYEGARSRRRGHPDEATDRLARGLGWFSIGLGLFEIAAARSLTRNLGLDGREDVVRAYGLREVGTGIGILTSADPAPWILGRVAGDALDLATLATGLHDRNPHRDNLLLAMAAVAGVTALDVICAETLRHETRRPLRPLADYHGRSGFPKGIRASHGAARDLDIPRAFRQPEALRPYAA</sequence>
<evidence type="ECO:0000313" key="2">
    <source>
        <dbReference type="EMBL" id="AWN42139.1"/>
    </source>
</evidence>
<reference evidence="3" key="1">
    <citation type="submission" date="2018-05" db="EMBL/GenBank/DDBJ databases">
        <title>Complete Genome Sequence of Methylobacterium sp. 17SD2-17.</title>
        <authorList>
            <person name="Srinivasan S."/>
        </authorList>
    </citation>
    <scope>NUCLEOTIDE SEQUENCE [LARGE SCALE GENOMIC DNA]</scope>
    <source>
        <strain evidence="3">17SD2-17</strain>
    </source>
</reference>
<keyword evidence="1" id="KW-1133">Transmembrane helix</keyword>
<protein>
    <submittedName>
        <fullName evidence="2">Cyclase dehydrase</fullName>
    </submittedName>
</protein>
<gene>
    <name evidence="2" type="ORF">DK389_18570</name>
</gene>
<dbReference type="EMBL" id="CP029550">
    <property type="protein sequence ID" value="AWN42139.1"/>
    <property type="molecule type" value="Genomic_DNA"/>
</dbReference>
<dbReference type="KEGG" id="mets:DK389_18570"/>
<dbReference type="OrthoDB" id="6166765at2"/>
<proteinExistence type="predicted"/>